<protein>
    <submittedName>
        <fullName evidence="6">TetR family transcriptional regulator</fullName>
    </submittedName>
</protein>
<keyword evidence="3" id="KW-0804">Transcription</keyword>
<dbReference type="PROSITE" id="PS50977">
    <property type="entry name" value="HTH_TETR_2"/>
    <property type="match status" value="1"/>
</dbReference>
<dbReference type="EMBL" id="CP022295">
    <property type="protein sequence ID" value="QSR24489.1"/>
    <property type="molecule type" value="Genomic_DNA"/>
</dbReference>
<evidence type="ECO:0000259" key="5">
    <source>
        <dbReference type="PROSITE" id="PS50977"/>
    </source>
</evidence>
<keyword evidence="1" id="KW-0805">Transcription regulation</keyword>
<evidence type="ECO:0000256" key="2">
    <source>
        <dbReference type="ARBA" id="ARBA00023125"/>
    </source>
</evidence>
<evidence type="ECO:0000256" key="1">
    <source>
        <dbReference type="ARBA" id="ARBA00023015"/>
    </source>
</evidence>
<sequence>MRPARREAAVTERQVRRNGSLRDTWFQAANEILASQGYGALKLAPLCQRLGVTTGSFYHSFDNWQDFTDALLDAWLEQRTQQTVDIVNQHADPVDRLLMLAEASSRLLHRTEAAIRVWAGVDERVGAIQRQVDEKRYQVVHAALVETVGAELAPRYASWALSTLVGFEMLADGHDREQLVWSLEQVLAAAGASR</sequence>
<dbReference type="SUPFAM" id="SSF46689">
    <property type="entry name" value="Homeodomain-like"/>
    <property type="match status" value="1"/>
</dbReference>
<dbReference type="Gene3D" id="1.10.357.10">
    <property type="entry name" value="Tetracycline Repressor, domain 2"/>
    <property type="match status" value="1"/>
</dbReference>
<evidence type="ECO:0000256" key="4">
    <source>
        <dbReference type="PROSITE-ProRule" id="PRU00335"/>
    </source>
</evidence>
<evidence type="ECO:0000313" key="7">
    <source>
        <dbReference type="Proteomes" id="UP000662818"/>
    </source>
</evidence>
<dbReference type="Pfam" id="PF00440">
    <property type="entry name" value="TetR_N"/>
    <property type="match status" value="1"/>
</dbReference>
<dbReference type="InterPro" id="IPR009057">
    <property type="entry name" value="Homeodomain-like_sf"/>
</dbReference>
<evidence type="ECO:0000313" key="6">
    <source>
        <dbReference type="EMBL" id="QSR24489.1"/>
    </source>
</evidence>
<dbReference type="PANTHER" id="PTHR47506">
    <property type="entry name" value="TRANSCRIPTIONAL REGULATORY PROTEIN"/>
    <property type="match status" value="1"/>
</dbReference>
<proteinExistence type="predicted"/>
<dbReference type="Proteomes" id="UP000662818">
    <property type="component" value="Chromosome"/>
</dbReference>
<accession>A0ABX7PF44</accession>
<keyword evidence="2 4" id="KW-0238">DNA-binding</keyword>
<name>A0ABX7PF44_9ACTN</name>
<dbReference type="PANTHER" id="PTHR47506:SF1">
    <property type="entry name" value="HTH-TYPE TRANSCRIPTIONAL REGULATOR YJDC"/>
    <property type="match status" value="1"/>
</dbReference>
<dbReference type="InterPro" id="IPR001647">
    <property type="entry name" value="HTH_TetR"/>
</dbReference>
<reference evidence="6 7" key="1">
    <citation type="submission" date="2017-06" db="EMBL/GenBank/DDBJ databases">
        <title>Complete Genome Sequence of the Soil Carbazole-Degrading Bacterium Nocardioides aromaticivorans IC177.</title>
        <authorList>
            <person name="Vejarano F."/>
            <person name="Suzuki-Minakuchi C."/>
            <person name="Ohtsubo Y."/>
            <person name="Tsuda M."/>
            <person name="Okada K."/>
            <person name="Nojiri H."/>
        </authorList>
    </citation>
    <scope>NUCLEOTIDE SEQUENCE [LARGE SCALE GENOMIC DNA]</scope>
    <source>
        <strain evidence="6 7">IC177</strain>
    </source>
</reference>
<keyword evidence="7" id="KW-1185">Reference proteome</keyword>
<organism evidence="6 7">
    <name type="scientific">Nocardioides aromaticivorans</name>
    <dbReference type="NCBI Taxonomy" id="200618"/>
    <lineage>
        <taxon>Bacteria</taxon>
        <taxon>Bacillati</taxon>
        <taxon>Actinomycetota</taxon>
        <taxon>Actinomycetes</taxon>
        <taxon>Propionibacteriales</taxon>
        <taxon>Nocardioidaceae</taxon>
        <taxon>Nocardioides</taxon>
    </lineage>
</organism>
<evidence type="ECO:0000256" key="3">
    <source>
        <dbReference type="ARBA" id="ARBA00023163"/>
    </source>
</evidence>
<feature type="DNA-binding region" description="H-T-H motif" evidence="4">
    <location>
        <begin position="42"/>
        <end position="61"/>
    </location>
</feature>
<feature type="domain" description="HTH tetR-type" evidence="5">
    <location>
        <begin position="19"/>
        <end position="79"/>
    </location>
</feature>
<gene>
    <name evidence="6" type="ORF">CFH99_02500</name>
</gene>